<keyword evidence="2" id="KW-0285">Flavoprotein</keyword>
<evidence type="ECO:0000256" key="6">
    <source>
        <dbReference type="ARBA" id="ARBA00061147"/>
    </source>
</evidence>
<dbReference type="InterPro" id="IPR050315">
    <property type="entry name" value="FAD-oxidoreductase_2"/>
</dbReference>
<dbReference type="GO" id="GO:0008202">
    <property type="term" value="P:steroid metabolic process"/>
    <property type="evidence" value="ECO:0007669"/>
    <property type="project" value="UniProtKB-ARBA"/>
</dbReference>
<name>A0A2T5MG60_9GAMM</name>
<gene>
    <name evidence="10" type="ORF">CJD38_09495</name>
</gene>
<dbReference type="FunFam" id="3.50.50.60:FF:000208">
    <property type="entry name" value="3-ketosteroid dehydrogenase"/>
    <property type="match status" value="1"/>
</dbReference>
<keyword evidence="4" id="KW-0560">Oxidoreductase</keyword>
<dbReference type="Gene3D" id="3.50.50.60">
    <property type="entry name" value="FAD/NAD(P)-binding domain"/>
    <property type="match status" value="2"/>
</dbReference>
<evidence type="ECO:0000256" key="7">
    <source>
        <dbReference type="ARBA" id="ARBA00066536"/>
    </source>
</evidence>
<comment type="caution">
    <text evidence="10">The sequence shown here is derived from an EMBL/GenBank/DDBJ whole genome shotgun (WGS) entry which is preliminary data.</text>
</comment>
<dbReference type="AlphaFoldDB" id="A0A2T5MG60"/>
<evidence type="ECO:0000256" key="5">
    <source>
        <dbReference type="ARBA" id="ARBA00051951"/>
    </source>
</evidence>
<evidence type="ECO:0000256" key="8">
    <source>
        <dbReference type="ARBA" id="ARBA00069709"/>
    </source>
</evidence>
<evidence type="ECO:0000256" key="2">
    <source>
        <dbReference type="ARBA" id="ARBA00022630"/>
    </source>
</evidence>
<dbReference type="PANTHER" id="PTHR43400">
    <property type="entry name" value="FUMARATE REDUCTASE"/>
    <property type="match status" value="1"/>
</dbReference>
<keyword evidence="11" id="KW-1185">Reference proteome</keyword>
<sequence length="578" mass="62629">MSSSDNFDQQFDVIVVGSGGGGMTAALVAQSHGLSSVVLEKSDKYGGTSAVSGGGIWIPCNDDIAPNGGSDSYDEALTYLKTCIGPEVPVERIEAYLKHAPEMVRYMRNTFGVKYTNVPKYPDYYPNKTGGKDGQRSMEPVDFDASLLGAEFDKQREAFKGTLLMGRIAMTQREAHVLFSRSPGWVMLTVKMLLKYWFDLGWRFKTHRDRRQVLGQGMVSALRYAMMQKNVPLVLETGMDSLITENGRVVGVNVIQKGRKLRYGARHGVVLACGGFESNQKMRDQYLAKPTTIEWTAAPPINHGDGILAGQNIGAALKHMDKVWGSPTVRKPGTEQQITLFIERGMPGCVAVNSKGKRFTNEAAPYPDFRDAMYADDAKGNGTAPCWLIFDATFRYKYPMGIFLPGQIEPDASLPKNWLDKVYFKAGSIEELAAKIKVDVNGLKQTVTDMNGFAEKGVDPQFGKGTTSIDRYYSDPSVKPNSCLGPIVKAPFYAVQMYPGEIGTKGGLVTDAQARVLREDGSVIAGLFATGNTSAPVMGATYPGAGSTLGPAMAFGYVAAKVIAEEAKQKPAQLGAAA</sequence>
<accession>A0A2T5MG60</accession>
<feature type="domain" description="FAD-dependent oxidoreductase 2 FAD-binding" evidence="9">
    <location>
        <begin position="12"/>
        <end position="549"/>
    </location>
</feature>
<dbReference type="InterPro" id="IPR003953">
    <property type="entry name" value="FAD-dep_OxRdtase_2_FAD-bd"/>
</dbReference>
<comment type="catalytic activity">
    <reaction evidence="5">
        <text>a 3-oxosteroid + A = a 3-oxo-Delta(1)-steroid + AH2</text>
        <dbReference type="Rhea" id="RHEA:13329"/>
        <dbReference type="ChEBI" id="CHEBI:13193"/>
        <dbReference type="ChEBI" id="CHEBI:17499"/>
        <dbReference type="ChEBI" id="CHEBI:20156"/>
        <dbReference type="ChEBI" id="CHEBI:47788"/>
        <dbReference type="EC" id="1.3.99.4"/>
    </reaction>
</comment>
<dbReference type="SUPFAM" id="SSF51905">
    <property type="entry name" value="FAD/NAD(P)-binding domain"/>
    <property type="match status" value="1"/>
</dbReference>
<evidence type="ECO:0000256" key="1">
    <source>
        <dbReference type="ARBA" id="ARBA00001974"/>
    </source>
</evidence>
<evidence type="ECO:0000259" key="9">
    <source>
        <dbReference type="Pfam" id="PF00890"/>
    </source>
</evidence>
<evidence type="ECO:0000313" key="11">
    <source>
        <dbReference type="Proteomes" id="UP000244248"/>
    </source>
</evidence>
<dbReference type="PANTHER" id="PTHR43400:SF10">
    <property type="entry name" value="3-OXOSTEROID 1-DEHYDROGENASE"/>
    <property type="match status" value="1"/>
</dbReference>
<evidence type="ECO:0000256" key="4">
    <source>
        <dbReference type="ARBA" id="ARBA00023002"/>
    </source>
</evidence>
<evidence type="ECO:0000256" key="3">
    <source>
        <dbReference type="ARBA" id="ARBA00022827"/>
    </source>
</evidence>
<dbReference type="Proteomes" id="UP000244248">
    <property type="component" value="Unassembled WGS sequence"/>
</dbReference>
<reference evidence="10 11" key="1">
    <citation type="submission" date="2018-04" db="EMBL/GenBank/DDBJ databases">
        <title>Novel species isolated from glacier.</title>
        <authorList>
            <person name="Liu Q."/>
            <person name="Xin Y.-H."/>
        </authorList>
    </citation>
    <scope>NUCLEOTIDE SEQUENCE [LARGE SCALE GENOMIC DNA]</scope>
    <source>
        <strain evidence="10 11">GT1R17</strain>
    </source>
</reference>
<dbReference type="EC" id="1.3.99.4" evidence="7"/>
<protein>
    <recommendedName>
        <fullName evidence="8">3-oxosteroid 1-dehydrogenase</fullName>
        <ecNumber evidence="7">1.3.99.4</ecNumber>
    </recommendedName>
</protein>
<dbReference type="InterPro" id="IPR036188">
    <property type="entry name" value="FAD/NAD-bd_sf"/>
</dbReference>
<comment type="cofactor">
    <cofactor evidence="1">
        <name>FAD</name>
        <dbReference type="ChEBI" id="CHEBI:57692"/>
    </cofactor>
</comment>
<dbReference type="Gene3D" id="3.90.700.10">
    <property type="entry name" value="Succinate dehydrogenase/fumarate reductase flavoprotein, catalytic domain"/>
    <property type="match status" value="1"/>
</dbReference>
<comment type="similarity">
    <text evidence="6">Belongs to the FAD-dependent oxidoreductase 2 family. 3-oxosteroid dehydrogenase subfamily.</text>
</comment>
<proteinExistence type="inferred from homology"/>
<dbReference type="GO" id="GO:0047571">
    <property type="term" value="F:3-oxosteroid 1-dehydrogenase activity"/>
    <property type="evidence" value="ECO:0007669"/>
    <property type="project" value="UniProtKB-EC"/>
</dbReference>
<dbReference type="RefSeq" id="WP_107940097.1">
    <property type="nucleotide sequence ID" value="NZ_QANS01000003.1"/>
</dbReference>
<dbReference type="EMBL" id="QANS01000003">
    <property type="protein sequence ID" value="PTU31553.1"/>
    <property type="molecule type" value="Genomic_DNA"/>
</dbReference>
<dbReference type="InterPro" id="IPR027477">
    <property type="entry name" value="Succ_DH/fumarate_Rdtase_cat_sf"/>
</dbReference>
<keyword evidence="3" id="KW-0274">FAD</keyword>
<organism evidence="10 11">
    <name type="scientific">Stenotrophobium rhamnosiphilum</name>
    <dbReference type="NCBI Taxonomy" id="2029166"/>
    <lineage>
        <taxon>Bacteria</taxon>
        <taxon>Pseudomonadati</taxon>
        <taxon>Pseudomonadota</taxon>
        <taxon>Gammaproteobacteria</taxon>
        <taxon>Nevskiales</taxon>
        <taxon>Nevskiaceae</taxon>
        <taxon>Stenotrophobium</taxon>
    </lineage>
</organism>
<dbReference type="SUPFAM" id="SSF56425">
    <property type="entry name" value="Succinate dehydrogenase/fumarate reductase flavoprotein, catalytic domain"/>
    <property type="match status" value="1"/>
</dbReference>
<dbReference type="OrthoDB" id="9813348at2"/>
<dbReference type="Pfam" id="PF00890">
    <property type="entry name" value="FAD_binding_2"/>
    <property type="match status" value="1"/>
</dbReference>
<evidence type="ECO:0000313" key="10">
    <source>
        <dbReference type="EMBL" id="PTU31553.1"/>
    </source>
</evidence>